<feature type="domain" description="Dinitrogenase iron-molybdenum cofactor biosynthesis" evidence="1">
    <location>
        <begin position="14"/>
        <end position="101"/>
    </location>
</feature>
<dbReference type="STRING" id="115783.SAMN02745119_00822"/>
<dbReference type="RefSeq" id="WP_078789109.1">
    <property type="nucleotide sequence ID" value="NZ_FUWR01000002.1"/>
</dbReference>
<organism evidence="2 3">
    <name type="scientific">Trichlorobacter thiogenes</name>
    <dbReference type="NCBI Taxonomy" id="115783"/>
    <lineage>
        <taxon>Bacteria</taxon>
        <taxon>Pseudomonadati</taxon>
        <taxon>Thermodesulfobacteriota</taxon>
        <taxon>Desulfuromonadia</taxon>
        <taxon>Geobacterales</taxon>
        <taxon>Geobacteraceae</taxon>
        <taxon>Trichlorobacter</taxon>
    </lineage>
</organism>
<dbReference type="InterPro" id="IPR036105">
    <property type="entry name" value="DiNase_FeMo-co_biosyn_sf"/>
</dbReference>
<dbReference type="EMBL" id="FUWR01000002">
    <property type="protein sequence ID" value="SJZ50865.1"/>
    <property type="molecule type" value="Genomic_DNA"/>
</dbReference>
<evidence type="ECO:0000259" key="1">
    <source>
        <dbReference type="Pfam" id="PF02579"/>
    </source>
</evidence>
<reference evidence="3" key="1">
    <citation type="submission" date="2017-02" db="EMBL/GenBank/DDBJ databases">
        <authorList>
            <person name="Varghese N."/>
            <person name="Submissions S."/>
        </authorList>
    </citation>
    <scope>NUCLEOTIDE SEQUENCE [LARGE SCALE GENOMIC DNA]</scope>
    <source>
        <strain evidence="3">ATCC BAA-34</strain>
    </source>
</reference>
<dbReference type="InterPro" id="IPR003731">
    <property type="entry name" value="Di-Nase_FeMo-co_biosynth"/>
</dbReference>
<name>A0A1T4L816_9BACT</name>
<protein>
    <submittedName>
        <fullName evidence="2">Predicted Fe-Mo cluster-binding protein, NifX family</fullName>
    </submittedName>
</protein>
<proteinExistence type="predicted"/>
<dbReference type="SUPFAM" id="SSF53146">
    <property type="entry name" value="Nitrogenase accessory factor-like"/>
    <property type="match status" value="1"/>
</dbReference>
<dbReference type="Proteomes" id="UP000190102">
    <property type="component" value="Unassembled WGS sequence"/>
</dbReference>
<dbReference type="OrthoDB" id="9807451at2"/>
<dbReference type="PANTHER" id="PTHR33937:SF2">
    <property type="entry name" value="DINITROGENASE IRON-MOLYBDENUM COFACTOR BIOSYNTHESIS DOMAIN-CONTAINING PROTEIN"/>
    <property type="match status" value="1"/>
</dbReference>
<evidence type="ECO:0000313" key="2">
    <source>
        <dbReference type="EMBL" id="SJZ50865.1"/>
    </source>
</evidence>
<dbReference type="PANTHER" id="PTHR33937">
    <property type="entry name" value="IRON-MOLYBDENUM PROTEIN-RELATED-RELATED"/>
    <property type="match status" value="1"/>
</dbReference>
<sequence>MKLCFPVVQDQGLDSEVYGHFGSAPRFIVVDAATGQTSLVDNSDKVHEHGACNPAKAVAGLDIDGIVVGGIGRGALISLNRAGYRVFQAQGASIRENIAALAGAGLQEFAPGSVCGGHSHATDGGGCCH</sequence>
<dbReference type="Pfam" id="PF02579">
    <property type="entry name" value="Nitro_FeMo-Co"/>
    <property type="match status" value="1"/>
</dbReference>
<accession>A0A1T4L816</accession>
<dbReference type="AlphaFoldDB" id="A0A1T4L816"/>
<evidence type="ECO:0000313" key="3">
    <source>
        <dbReference type="Proteomes" id="UP000190102"/>
    </source>
</evidence>
<gene>
    <name evidence="2" type="ORF">SAMN02745119_00822</name>
</gene>
<dbReference type="InterPro" id="IPR051840">
    <property type="entry name" value="NifX/NifY_domain"/>
</dbReference>
<keyword evidence="3" id="KW-1185">Reference proteome</keyword>
<dbReference type="Gene3D" id="3.30.420.130">
    <property type="entry name" value="Dinitrogenase iron-molybdenum cofactor biosynthesis domain"/>
    <property type="match status" value="1"/>
</dbReference>